<evidence type="ECO:0000256" key="1">
    <source>
        <dbReference type="SAM" id="MobiDB-lite"/>
    </source>
</evidence>
<feature type="region of interest" description="Disordered" evidence="1">
    <location>
        <begin position="106"/>
        <end position="127"/>
    </location>
</feature>
<organism evidence="2 3">
    <name type="scientific">Trichomonas vaginalis (strain ATCC PRA-98 / G3)</name>
    <dbReference type="NCBI Taxonomy" id="412133"/>
    <lineage>
        <taxon>Eukaryota</taxon>
        <taxon>Metamonada</taxon>
        <taxon>Parabasalia</taxon>
        <taxon>Trichomonadida</taxon>
        <taxon>Trichomonadidae</taxon>
        <taxon>Trichomonas</taxon>
    </lineage>
</organism>
<reference evidence="2" key="2">
    <citation type="journal article" date="2007" name="Science">
        <title>Draft genome sequence of the sexually transmitted pathogen Trichomonas vaginalis.</title>
        <authorList>
            <person name="Carlton J.M."/>
            <person name="Hirt R.P."/>
            <person name="Silva J.C."/>
            <person name="Delcher A.L."/>
            <person name="Schatz M."/>
            <person name="Zhao Q."/>
            <person name="Wortman J.R."/>
            <person name="Bidwell S.L."/>
            <person name="Alsmark U.C.M."/>
            <person name="Besteiro S."/>
            <person name="Sicheritz-Ponten T."/>
            <person name="Noel C.J."/>
            <person name="Dacks J.B."/>
            <person name="Foster P.G."/>
            <person name="Simillion C."/>
            <person name="Van de Peer Y."/>
            <person name="Miranda-Saavedra D."/>
            <person name="Barton G.J."/>
            <person name="Westrop G.D."/>
            <person name="Mueller S."/>
            <person name="Dessi D."/>
            <person name="Fiori P.L."/>
            <person name="Ren Q."/>
            <person name="Paulsen I."/>
            <person name="Zhang H."/>
            <person name="Bastida-Corcuera F.D."/>
            <person name="Simoes-Barbosa A."/>
            <person name="Brown M.T."/>
            <person name="Hayes R.D."/>
            <person name="Mukherjee M."/>
            <person name="Okumura C.Y."/>
            <person name="Schneider R."/>
            <person name="Smith A.J."/>
            <person name="Vanacova S."/>
            <person name="Villalvazo M."/>
            <person name="Haas B.J."/>
            <person name="Pertea M."/>
            <person name="Feldblyum T.V."/>
            <person name="Utterback T.R."/>
            <person name="Shu C.L."/>
            <person name="Osoegawa K."/>
            <person name="de Jong P.J."/>
            <person name="Hrdy I."/>
            <person name="Horvathova L."/>
            <person name="Zubacova Z."/>
            <person name="Dolezal P."/>
            <person name="Malik S.B."/>
            <person name="Logsdon J.M. Jr."/>
            <person name="Henze K."/>
            <person name="Gupta A."/>
            <person name="Wang C.C."/>
            <person name="Dunne R.L."/>
            <person name="Upcroft J.A."/>
            <person name="Upcroft P."/>
            <person name="White O."/>
            <person name="Salzberg S.L."/>
            <person name="Tang P."/>
            <person name="Chiu C.-H."/>
            <person name="Lee Y.-S."/>
            <person name="Embley T.M."/>
            <person name="Coombs G.H."/>
            <person name="Mottram J.C."/>
            <person name="Tachezy J."/>
            <person name="Fraser-Liggett C.M."/>
            <person name="Johnson P.J."/>
        </authorList>
    </citation>
    <scope>NUCLEOTIDE SEQUENCE [LARGE SCALE GENOMIC DNA]</scope>
    <source>
        <strain evidence="2">G3</strain>
    </source>
</reference>
<proteinExistence type="predicted"/>
<dbReference type="EMBL" id="DS113563">
    <property type="protein sequence ID" value="EAY01567.1"/>
    <property type="molecule type" value="Genomic_DNA"/>
</dbReference>
<sequence>MTFKSYQVVVEEWEEEEEETMNSEDLFSFSEENDNDNDNVNYNNNDNDNDDNNNSNSISDSDDSEDVTIGDYVIGQDNVSQGCKNKKSNCDKERIRDIIKNRKKHNKSTFIRGISKKRNGKKSFPRW</sequence>
<dbReference type="AlphaFoldDB" id="A2F0I7"/>
<keyword evidence="3" id="KW-1185">Reference proteome</keyword>
<evidence type="ECO:0000313" key="2">
    <source>
        <dbReference type="EMBL" id="EAY01567.1"/>
    </source>
</evidence>
<evidence type="ECO:0000313" key="3">
    <source>
        <dbReference type="Proteomes" id="UP000001542"/>
    </source>
</evidence>
<dbReference type="VEuPathDB" id="TrichDB:TVAGG3_0328920"/>
<feature type="compositionally biased region" description="Low complexity" evidence="1">
    <location>
        <begin position="38"/>
        <end position="59"/>
    </location>
</feature>
<dbReference type="RefSeq" id="XP_001314208.1">
    <property type="nucleotide sequence ID" value="XM_001314194.1"/>
</dbReference>
<dbReference type="Proteomes" id="UP000001542">
    <property type="component" value="Unassembled WGS sequence"/>
</dbReference>
<gene>
    <name evidence="2" type="ORF">TVAG_025650</name>
</gene>
<name>A2F0I7_TRIV3</name>
<feature type="compositionally biased region" description="Basic residues" evidence="1">
    <location>
        <begin position="114"/>
        <end position="127"/>
    </location>
</feature>
<accession>A2F0I7</accession>
<protein>
    <submittedName>
        <fullName evidence="2">Uncharacterized protein</fullName>
    </submittedName>
</protein>
<feature type="region of interest" description="Disordered" evidence="1">
    <location>
        <begin position="13"/>
        <end position="68"/>
    </location>
</feature>
<dbReference type="InParanoid" id="A2F0I7"/>
<feature type="compositionally biased region" description="Acidic residues" evidence="1">
    <location>
        <begin position="13"/>
        <end position="22"/>
    </location>
</feature>
<dbReference type="VEuPathDB" id="TrichDB:TVAG_025650"/>
<reference evidence="2" key="1">
    <citation type="submission" date="2006-10" db="EMBL/GenBank/DDBJ databases">
        <authorList>
            <person name="Amadeo P."/>
            <person name="Zhao Q."/>
            <person name="Wortman J."/>
            <person name="Fraser-Liggett C."/>
            <person name="Carlton J."/>
        </authorList>
    </citation>
    <scope>NUCLEOTIDE SEQUENCE</scope>
    <source>
        <strain evidence="2">G3</strain>
    </source>
</reference>
<dbReference type="KEGG" id="tva:4759393"/>